<dbReference type="SUPFAM" id="SSF56176">
    <property type="entry name" value="FAD-binding/transporter-associated domain-like"/>
    <property type="match status" value="1"/>
</dbReference>
<evidence type="ECO:0000256" key="5">
    <source>
        <dbReference type="ARBA" id="ARBA00022827"/>
    </source>
</evidence>
<dbReference type="GO" id="GO:0046872">
    <property type="term" value="F:metal ion binding"/>
    <property type="evidence" value="ECO:0007669"/>
    <property type="project" value="UniProtKB-KW"/>
</dbReference>
<dbReference type="GO" id="GO:0051536">
    <property type="term" value="F:iron-sulfur cluster binding"/>
    <property type="evidence" value="ECO:0007669"/>
    <property type="project" value="UniProtKB-KW"/>
</dbReference>
<dbReference type="RefSeq" id="WP_145616537.1">
    <property type="nucleotide sequence ID" value="NZ_VITO01000005.1"/>
</dbReference>
<reference evidence="13 14" key="1">
    <citation type="submission" date="2019-06" db="EMBL/GenBank/DDBJ databases">
        <title>Genomic Encyclopedia of Type Strains, Phase IV (KMG-V): Genome sequencing to study the core and pangenomes of soil and plant-associated prokaryotes.</title>
        <authorList>
            <person name="Whitman W."/>
        </authorList>
    </citation>
    <scope>NUCLEOTIDE SEQUENCE [LARGE SCALE GENOMIC DNA]</scope>
    <source>
        <strain evidence="13 14">BR 11865</strain>
    </source>
</reference>
<evidence type="ECO:0000259" key="11">
    <source>
        <dbReference type="PROSITE" id="PS51379"/>
    </source>
</evidence>
<dbReference type="Pfam" id="PF01565">
    <property type="entry name" value="FAD_binding_4"/>
    <property type="match status" value="1"/>
</dbReference>
<keyword evidence="7" id="KW-0560">Oxidoreductase</keyword>
<dbReference type="SUPFAM" id="SSF55103">
    <property type="entry name" value="FAD-linked oxidases, C-terminal domain"/>
    <property type="match status" value="1"/>
</dbReference>
<evidence type="ECO:0000256" key="6">
    <source>
        <dbReference type="ARBA" id="ARBA00022946"/>
    </source>
</evidence>
<keyword evidence="9" id="KW-0411">Iron-sulfur</keyword>
<dbReference type="GO" id="GO:0004458">
    <property type="term" value="F:D-lactate dehydrogenase (cytochrome) activity"/>
    <property type="evidence" value="ECO:0007669"/>
    <property type="project" value="UniProtKB-EC"/>
</dbReference>
<dbReference type="Gene3D" id="3.30.465.10">
    <property type="match status" value="1"/>
</dbReference>
<evidence type="ECO:0000259" key="12">
    <source>
        <dbReference type="PROSITE" id="PS51387"/>
    </source>
</evidence>
<dbReference type="InterPro" id="IPR016167">
    <property type="entry name" value="FAD-bd_PCMH_sub1"/>
</dbReference>
<comment type="caution">
    <text evidence="13">The sequence shown here is derived from an EMBL/GenBank/DDBJ whole genome shotgun (WGS) entry which is preliminary data.</text>
</comment>
<dbReference type="EC" id="1.1.2.4" evidence="10"/>
<keyword evidence="5" id="KW-0274">FAD</keyword>
<dbReference type="InterPro" id="IPR036318">
    <property type="entry name" value="FAD-bd_PCMH-like_sf"/>
</dbReference>
<name>A0A560G3V8_9PROT</name>
<dbReference type="PANTHER" id="PTHR11748">
    <property type="entry name" value="D-LACTATE DEHYDROGENASE"/>
    <property type="match status" value="1"/>
</dbReference>
<dbReference type="SUPFAM" id="SSF46548">
    <property type="entry name" value="alpha-helical ferredoxin"/>
    <property type="match status" value="1"/>
</dbReference>
<keyword evidence="8" id="KW-0408">Iron</keyword>
<gene>
    <name evidence="13" type="ORF">FBZ88_105139</name>
</gene>
<accession>A0A560G3V8</accession>
<dbReference type="InterPro" id="IPR004113">
    <property type="entry name" value="FAD-bd_oxidored_4_C"/>
</dbReference>
<evidence type="ECO:0000313" key="13">
    <source>
        <dbReference type="EMBL" id="TWB28420.1"/>
    </source>
</evidence>
<evidence type="ECO:0000256" key="8">
    <source>
        <dbReference type="ARBA" id="ARBA00023004"/>
    </source>
</evidence>
<dbReference type="InterPro" id="IPR016164">
    <property type="entry name" value="FAD-linked_Oxase-like_C"/>
</dbReference>
<dbReference type="PROSITE" id="PS00198">
    <property type="entry name" value="4FE4S_FER_1"/>
    <property type="match status" value="1"/>
</dbReference>
<organism evidence="13 14">
    <name type="scientific">Nitrospirillum amazonense</name>
    <dbReference type="NCBI Taxonomy" id="28077"/>
    <lineage>
        <taxon>Bacteria</taxon>
        <taxon>Pseudomonadati</taxon>
        <taxon>Pseudomonadota</taxon>
        <taxon>Alphaproteobacteria</taxon>
        <taxon>Rhodospirillales</taxon>
        <taxon>Azospirillaceae</taxon>
        <taxon>Nitrospirillum</taxon>
    </lineage>
</organism>
<dbReference type="Pfam" id="PF02913">
    <property type="entry name" value="FAD-oxidase_C"/>
    <property type="match status" value="1"/>
</dbReference>
<proteinExistence type="inferred from homology"/>
<keyword evidence="3" id="KW-0285">Flavoprotein</keyword>
<evidence type="ECO:0000256" key="9">
    <source>
        <dbReference type="ARBA" id="ARBA00023014"/>
    </source>
</evidence>
<dbReference type="InterPro" id="IPR006094">
    <property type="entry name" value="Oxid_FAD_bind_N"/>
</dbReference>
<dbReference type="EMBL" id="VITO01000005">
    <property type="protein sequence ID" value="TWB28420.1"/>
    <property type="molecule type" value="Genomic_DNA"/>
</dbReference>
<dbReference type="GO" id="GO:0008720">
    <property type="term" value="F:D-lactate dehydrogenase (NAD+) activity"/>
    <property type="evidence" value="ECO:0007669"/>
    <property type="project" value="TreeGrafter"/>
</dbReference>
<keyword evidence="6" id="KW-0809">Transit peptide</keyword>
<dbReference type="InterPro" id="IPR017896">
    <property type="entry name" value="4Fe4S_Fe-S-bd"/>
</dbReference>
<comment type="cofactor">
    <cofactor evidence="1">
        <name>FAD</name>
        <dbReference type="ChEBI" id="CHEBI:57692"/>
    </cofactor>
</comment>
<keyword evidence="4" id="KW-0479">Metal-binding</keyword>
<dbReference type="InterPro" id="IPR016171">
    <property type="entry name" value="Vanillyl_alc_oxidase_C-sub2"/>
</dbReference>
<evidence type="ECO:0000313" key="14">
    <source>
        <dbReference type="Proteomes" id="UP000316545"/>
    </source>
</evidence>
<dbReference type="InterPro" id="IPR009051">
    <property type="entry name" value="Helical_ferredxn"/>
</dbReference>
<dbReference type="Proteomes" id="UP000316545">
    <property type="component" value="Unassembled WGS sequence"/>
</dbReference>
<evidence type="ECO:0000256" key="2">
    <source>
        <dbReference type="ARBA" id="ARBA00008000"/>
    </source>
</evidence>
<dbReference type="Gene3D" id="3.30.70.2740">
    <property type="match status" value="1"/>
</dbReference>
<evidence type="ECO:0000256" key="10">
    <source>
        <dbReference type="ARBA" id="ARBA00038897"/>
    </source>
</evidence>
<dbReference type="AlphaFoldDB" id="A0A560G3V8"/>
<dbReference type="Pfam" id="PF13183">
    <property type="entry name" value="Fer4_8"/>
    <property type="match status" value="1"/>
</dbReference>
<dbReference type="PROSITE" id="PS51379">
    <property type="entry name" value="4FE4S_FER_2"/>
    <property type="match status" value="2"/>
</dbReference>
<dbReference type="GO" id="GO:1903457">
    <property type="term" value="P:lactate catabolic process"/>
    <property type="evidence" value="ECO:0007669"/>
    <property type="project" value="TreeGrafter"/>
</dbReference>
<evidence type="ECO:0000256" key="1">
    <source>
        <dbReference type="ARBA" id="ARBA00001974"/>
    </source>
</evidence>
<dbReference type="InterPro" id="IPR016166">
    <property type="entry name" value="FAD-bd_PCMH"/>
</dbReference>
<feature type="domain" description="4Fe-4S ferredoxin-type" evidence="11">
    <location>
        <begin position="545"/>
        <end position="574"/>
    </location>
</feature>
<evidence type="ECO:0000256" key="4">
    <source>
        <dbReference type="ARBA" id="ARBA00022723"/>
    </source>
</evidence>
<sequence>MPDSIVNPAADPVLTRDYDALRAELAGVVPADRLITDPLRRLAYGTDASFYRLVPKLVVRVDSEAEVSAVLAACRRHNTPVTFRAAGTSLSGQAITDSLLMVLGDGWHRSVINDDGSVIKVQPGIIGAEVNRRLAPYGRKIGPDPASIESCKIGGIAANNSSGMCCGTHENTYKTMLSLRFMLADGTLVDTGDAASVASFRVSHADLLARLDAMGRRVREDEALANRIRRKFAIKNTTGYSLNALVDYQDPVDILAHLLIGSEGTLGFIAEVTYRTVPELADKASALLLFPDIVEAGRAACLLNGGPVAAVELMDRASLRSAKGQPGLPPEIDSMGEDVASLLVETRAVSPEALRQNIAAIEGLLAGVTLLRPPAFTTDAAEYTKLWKIRKGLIPTIGAMRQTGTSVIIEDVAFRIEDLADACHDMRALFDKHGYPDAILMGHALAGNLHFVFAQDFSTEAEIERHARFMDEMVHIVVEKYDGSLKAEHGTGRNMAPFVELEWGKAATSLMWEIKRLLDPANLLNPGVLLNTNPRLHLENLKPLPPAHAIVDTCMECGFCEKMCPSHGMTLSPRQRITGLREIARLTALGDPATELRDLYDHHAIDTCAACGLCATACPVGIETGQLTKALRGKRHGPRARTVAGLMARHYGAVLAATRGALNLAAFAAQAVGPKKVASLAAYARTLSGDRLPHAGPNLPEGASMAWLKDLPSPTAAGEPVVYLAACAGRTFGPAVEDGESDPLPAVTLRVLERAGFRAIVPEGLPNLCCGLAFESEGMKEAADAKAAEMEAALKAASDNGRIPIVMDASACTQRMKTYLSGRLPHKELLVKDLVEFLAQDALPRLTPTPQAEPVLLHLNCAARKMGIDPQAATVAKACAATVVVPDRVGCCGFAGDKGFVEPELNDHALRFLAPQVPAGCEAGYSSNRTCEIGLADHAGVPYRHLVYLVDRATR</sequence>
<evidence type="ECO:0000256" key="3">
    <source>
        <dbReference type="ARBA" id="ARBA00022630"/>
    </source>
</evidence>
<comment type="similarity">
    <text evidence="2">Belongs to the FAD-binding oxidoreductase/transferase type 4 family.</text>
</comment>
<dbReference type="Gene3D" id="1.10.45.10">
    <property type="entry name" value="Vanillyl-alcohol Oxidase, Chain A, domain 4"/>
    <property type="match status" value="1"/>
</dbReference>
<dbReference type="InterPro" id="IPR017900">
    <property type="entry name" value="4Fe4S_Fe_S_CS"/>
</dbReference>
<dbReference type="GO" id="GO:0071949">
    <property type="term" value="F:FAD binding"/>
    <property type="evidence" value="ECO:0007669"/>
    <property type="project" value="InterPro"/>
</dbReference>
<dbReference type="Gene3D" id="1.10.1060.10">
    <property type="entry name" value="Alpha-helical ferredoxin"/>
    <property type="match status" value="1"/>
</dbReference>
<dbReference type="Gene3D" id="3.30.43.10">
    <property type="entry name" value="Uridine Diphospho-n-acetylenolpyruvylglucosamine Reductase, domain 2"/>
    <property type="match status" value="1"/>
</dbReference>
<feature type="domain" description="4Fe-4S ferredoxin-type" evidence="11">
    <location>
        <begin position="598"/>
        <end position="628"/>
    </location>
</feature>
<dbReference type="PANTHER" id="PTHR11748:SF111">
    <property type="entry name" value="D-LACTATE DEHYDROGENASE, MITOCHONDRIAL-RELATED"/>
    <property type="match status" value="1"/>
</dbReference>
<keyword evidence="14" id="KW-1185">Reference proteome</keyword>
<dbReference type="PROSITE" id="PS51387">
    <property type="entry name" value="FAD_PCMH"/>
    <property type="match status" value="1"/>
</dbReference>
<protein>
    <recommendedName>
        <fullName evidence="10">D-lactate dehydrogenase (cytochrome)</fullName>
        <ecNumber evidence="10">1.1.2.4</ecNumber>
    </recommendedName>
</protein>
<evidence type="ECO:0000256" key="7">
    <source>
        <dbReference type="ARBA" id="ARBA00023002"/>
    </source>
</evidence>
<feature type="domain" description="FAD-binding PCMH-type" evidence="12">
    <location>
        <begin position="51"/>
        <end position="279"/>
    </location>
</feature>
<dbReference type="InterPro" id="IPR016169">
    <property type="entry name" value="FAD-bd_PCMH_sub2"/>
</dbReference>